<dbReference type="RefSeq" id="WP_260592658.1">
    <property type="nucleotide sequence ID" value="NZ_CP104003.1"/>
</dbReference>
<sequence>MAQTERPDIDEAEREALHELQLGIEHVHRAYGHLLAFHHQIGRGMDRFAAAEPLLRETGHEELADSIRDDVLPAGVIDDRWSYELVEAFERGFLSGTVAFERSVREEVAGGVAHVAEREQQREWRERARR</sequence>
<dbReference type="GeneID" id="74943994"/>
<organism evidence="1 2">
    <name type="scientific">Salinirubellus salinus</name>
    <dbReference type="NCBI Taxonomy" id="1364945"/>
    <lineage>
        <taxon>Archaea</taxon>
        <taxon>Methanobacteriati</taxon>
        <taxon>Methanobacteriota</taxon>
        <taxon>Stenosarchaea group</taxon>
        <taxon>Halobacteria</taxon>
        <taxon>Halobacteriales</taxon>
        <taxon>Natronomonadaceae</taxon>
        <taxon>Salinirubellus</taxon>
    </lineage>
</organism>
<evidence type="ECO:0000313" key="1">
    <source>
        <dbReference type="EMBL" id="UWM53664.1"/>
    </source>
</evidence>
<dbReference type="EMBL" id="CP104003">
    <property type="protein sequence ID" value="UWM53664.1"/>
    <property type="molecule type" value="Genomic_DNA"/>
</dbReference>
<dbReference type="KEGG" id="ssai:N0B31_16190"/>
<evidence type="ECO:0000313" key="2">
    <source>
        <dbReference type="Proteomes" id="UP001057580"/>
    </source>
</evidence>
<dbReference type="Proteomes" id="UP001057580">
    <property type="component" value="Chromosome"/>
</dbReference>
<dbReference type="AlphaFoldDB" id="A0A9E7R1T1"/>
<protein>
    <submittedName>
        <fullName evidence="1">Uncharacterized protein</fullName>
    </submittedName>
</protein>
<proteinExistence type="predicted"/>
<reference evidence="1" key="1">
    <citation type="submission" date="2022-09" db="EMBL/GenBank/DDBJ databases">
        <title>Diverse halophilic archaea isolated from saline environments.</title>
        <authorList>
            <person name="Cui H.-L."/>
        </authorList>
    </citation>
    <scope>NUCLEOTIDE SEQUENCE</scope>
    <source>
        <strain evidence="1">ZS-35-S2</strain>
    </source>
</reference>
<name>A0A9E7R1T1_9EURY</name>
<accession>A0A9E7R1T1</accession>
<gene>
    <name evidence="1" type="ORF">N0B31_16190</name>
</gene>
<keyword evidence="2" id="KW-1185">Reference proteome</keyword>